<dbReference type="InterPro" id="IPR036440">
    <property type="entry name" value="Peptidase_C15-like_sf"/>
</dbReference>
<dbReference type="Proteomes" id="UP000515708">
    <property type="component" value="Chromosome"/>
</dbReference>
<dbReference type="InterPro" id="IPR016125">
    <property type="entry name" value="Peptidase_C15-like"/>
</dbReference>
<dbReference type="PROSITE" id="PS01334">
    <property type="entry name" value="PYRASE_CYS"/>
    <property type="match status" value="1"/>
</dbReference>
<dbReference type="PANTHER" id="PTHR23402:SF1">
    <property type="entry name" value="PYROGLUTAMYL-PEPTIDASE I"/>
    <property type="match status" value="1"/>
</dbReference>
<evidence type="ECO:0000256" key="5">
    <source>
        <dbReference type="ARBA" id="ARBA00022807"/>
    </source>
</evidence>
<evidence type="ECO:0000313" key="7">
    <source>
        <dbReference type="EMBL" id="QMU98749.1"/>
    </source>
</evidence>
<feature type="active site" evidence="6">
    <location>
        <position position="140"/>
    </location>
</feature>
<reference evidence="7 8" key="1">
    <citation type="journal article" date="2020" name="Front. Microbiol.">
        <title>Design of Bacterial Strain-Specific qPCR Assays Using NGS Data and Publicly Available Resources and Its Application to Track Biocontrol Strains.</title>
        <authorList>
            <person name="Hernandez I."/>
            <person name="Sant C."/>
            <person name="Martinez R."/>
            <person name="Fernandez C."/>
        </authorList>
    </citation>
    <scope>NUCLEOTIDE SEQUENCE [LARGE SCALE GENOMIC DNA]</scope>
    <source>
        <strain evidence="7 8">B24</strain>
    </source>
</reference>
<keyword evidence="3" id="KW-0645">Protease</keyword>
<dbReference type="AlphaFoldDB" id="A0A7D8ALY5"/>
<dbReference type="PANTHER" id="PTHR23402">
    <property type="entry name" value="PROTEASE FAMILY C15 PYROGLUTAMYL-PEPTIDASE I-RELATED"/>
    <property type="match status" value="1"/>
</dbReference>
<evidence type="ECO:0000256" key="3">
    <source>
        <dbReference type="ARBA" id="ARBA00022670"/>
    </source>
</evidence>
<keyword evidence="5" id="KW-0788">Thiol protease</keyword>
<dbReference type="InterPro" id="IPR033694">
    <property type="entry name" value="PGPEP1_Cys_AS"/>
</dbReference>
<evidence type="ECO:0000256" key="6">
    <source>
        <dbReference type="PROSITE-ProRule" id="PRU10077"/>
    </source>
</evidence>
<organism evidence="7 8">
    <name type="scientific">Microbacterium esteraromaticum</name>
    <dbReference type="NCBI Taxonomy" id="57043"/>
    <lineage>
        <taxon>Bacteria</taxon>
        <taxon>Bacillati</taxon>
        <taxon>Actinomycetota</taxon>
        <taxon>Actinomycetes</taxon>
        <taxon>Micrococcales</taxon>
        <taxon>Microbacteriaceae</taxon>
        <taxon>Microbacterium</taxon>
    </lineage>
</organism>
<name>A0A7D8ALY5_9MICO</name>
<gene>
    <name evidence="7" type="ORF">FVO59_12300</name>
</gene>
<dbReference type="PRINTS" id="PR00706">
    <property type="entry name" value="PYROGLUPTASE"/>
</dbReference>
<dbReference type="Pfam" id="PF01470">
    <property type="entry name" value="Peptidase_C15"/>
    <property type="match status" value="1"/>
</dbReference>
<evidence type="ECO:0000256" key="2">
    <source>
        <dbReference type="ARBA" id="ARBA00022490"/>
    </source>
</evidence>
<evidence type="ECO:0000313" key="8">
    <source>
        <dbReference type="Proteomes" id="UP000515708"/>
    </source>
</evidence>
<dbReference type="EC" id="3.4.19.3" evidence="6"/>
<accession>A0A7D8ALY5</accession>
<keyword evidence="2" id="KW-0963">Cytoplasm</keyword>
<comment type="similarity">
    <text evidence="1">Belongs to the peptidase C15 family.</text>
</comment>
<dbReference type="GO" id="GO:0005829">
    <property type="term" value="C:cytosol"/>
    <property type="evidence" value="ECO:0007669"/>
    <property type="project" value="InterPro"/>
</dbReference>
<proteinExistence type="inferred from homology"/>
<protein>
    <recommendedName>
        <fullName evidence="6">Pyroglutamyl-peptidase I</fullName>
        <ecNumber evidence="6">3.4.19.3</ecNumber>
    </recommendedName>
</protein>
<evidence type="ECO:0000256" key="4">
    <source>
        <dbReference type="ARBA" id="ARBA00022801"/>
    </source>
</evidence>
<keyword evidence="4" id="KW-0378">Hydrolase</keyword>
<comment type="catalytic activity">
    <reaction evidence="6">
        <text>Release of an N-terminal pyroglutamyl group from a polypeptide, the second amino acid generally not being Pro.</text>
        <dbReference type="EC" id="3.4.19.3"/>
    </reaction>
</comment>
<dbReference type="GO" id="GO:0006508">
    <property type="term" value="P:proteolysis"/>
    <property type="evidence" value="ECO:0007669"/>
    <property type="project" value="UniProtKB-KW"/>
</dbReference>
<dbReference type="EMBL" id="CP043732">
    <property type="protein sequence ID" value="QMU98749.1"/>
    <property type="molecule type" value="Genomic_DNA"/>
</dbReference>
<dbReference type="PIRSF" id="PIRSF015592">
    <property type="entry name" value="Prld-crbxl_pptds"/>
    <property type="match status" value="1"/>
</dbReference>
<dbReference type="Gene3D" id="3.40.630.20">
    <property type="entry name" value="Peptidase C15, pyroglutamyl peptidase I-like"/>
    <property type="match status" value="1"/>
</dbReference>
<sequence length="205" mass="21093">MIVTGFEPFGGDARNPSADAVAAVSAGYDGPHRLVSATLPVSFAGAARALRALIADHHPDAVIATGLAGGSDSVAIERVGINLMDARIPDNDGAQPIDQPCEPAGPAARFATIPVKRIVAALTGEGIPARVSLTAGTYVCNHVLYTALAAVPVDVPAGFVHLPWSVSTVPAGAPSLPDEMLARAVRRCVDLVFEQEKAMRGGTIW</sequence>
<dbReference type="CDD" id="cd00501">
    <property type="entry name" value="Peptidase_C15"/>
    <property type="match status" value="1"/>
</dbReference>
<dbReference type="SUPFAM" id="SSF53182">
    <property type="entry name" value="Pyrrolidone carboxyl peptidase (pyroglutamate aminopeptidase)"/>
    <property type="match status" value="1"/>
</dbReference>
<evidence type="ECO:0000256" key="1">
    <source>
        <dbReference type="ARBA" id="ARBA00006641"/>
    </source>
</evidence>
<dbReference type="InterPro" id="IPR000816">
    <property type="entry name" value="Peptidase_C15"/>
</dbReference>
<dbReference type="GO" id="GO:0016920">
    <property type="term" value="F:pyroglutamyl-peptidase activity"/>
    <property type="evidence" value="ECO:0007669"/>
    <property type="project" value="UniProtKB-EC"/>
</dbReference>